<organism evidence="4 6">
    <name type="scientific">Rotaria magnacalcarata</name>
    <dbReference type="NCBI Taxonomy" id="392030"/>
    <lineage>
        <taxon>Eukaryota</taxon>
        <taxon>Metazoa</taxon>
        <taxon>Spiralia</taxon>
        <taxon>Gnathifera</taxon>
        <taxon>Rotifera</taxon>
        <taxon>Eurotatoria</taxon>
        <taxon>Bdelloidea</taxon>
        <taxon>Philodinida</taxon>
        <taxon>Philodinidae</taxon>
        <taxon>Rotaria</taxon>
    </lineage>
</organism>
<dbReference type="Proteomes" id="UP000663824">
    <property type="component" value="Unassembled WGS sequence"/>
</dbReference>
<name>A0A816W9U7_9BILA</name>
<protein>
    <recommendedName>
        <fullName evidence="1">tRNA-guanine(15) transglycosylase-like domain-containing protein</fullName>
    </recommendedName>
</protein>
<proteinExistence type="predicted"/>
<gene>
    <name evidence="2" type="ORF">CJN711_LOCUS17720</name>
    <name evidence="3" type="ORF">KQP761_LOCUS15487</name>
    <name evidence="4" type="ORF">MBJ925_LOCUS28237</name>
    <name evidence="5" type="ORF">SMN809_LOCUS36761</name>
</gene>
<dbReference type="Gene3D" id="3.20.20.105">
    <property type="entry name" value="Queuine tRNA-ribosyltransferase-like"/>
    <property type="match status" value="1"/>
</dbReference>
<dbReference type="InterPro" id="IPR002616">
    <property type="entry name" value="tRNA_ribo_trans-like"/>
</dbReference>
<dbReference type="PANTHER" id="PTHR46064">
    <property type="entry name" value="QUEUINE TRNA-RIBOSYLTRANSFERASE ACCESSORY SUBUNIT 2"/>
    <property type="match status" value="1"/>
</dbReference>
<dbReference type="EMBL" id="CAJNOW010007549">
    <property type="protein sequence ID" value="CAF1517208.1"/>
    <property type="molecule type" value="Genomic_DNA"/>
</dbReference>
<dbReference type="Proteomes" id="UP000676336">
    <property type="component" value="Unassembled WGS sequence"/>
</dbReference>
<sequence length="403" mass="45964">MATMSFKTISLSSSIATTANTARLGELAFSTIPKIIETPAAMLYVRSGVVPDVTYDLIPDNVTRLFEIPLGSLVDSMKNLEHTGSYGSFARITDPIYCPFHDSLVELRPGGSGNMYSSVWTKAGRQELNIDRFKKLIKLIQPSVYEPMFDGDTPIDKITEKRLVKDRERSRRFLESSLGDKTILSNTIIPLVGGQDKRHRQIYLNDILSHISNNENNILGVSFEGFHSYGPSTENIDLNSLKPIIEETQTKLVDYKNILFTMPLLWRPDNVIHGVDLGLDLFSGAYVAHISDRLIILSFRYNDKMSSNTLGAEYNINSKQYANGKQSLVVDCDCYTCKNYTQAYVYHLIQTKELLSRTLITIHNLYHYHGFFQQIRENLKANTWNDYRIMILKQYAIEQEQKE</sequence>
<dbReference type="GO" id="GO:0006400">
    <property type="term" value="P:tRNA modification"/>
    <property type="evidence" value="ECO:0007669"/>
    <property type="project" value="InterPro"/>
</dbReference>
<accession>A0A816W9U7</accession>
<dbReference type="SUPFAM" id="SSF51713">
    <property type="entry name" value="tRNA-guanine transglycosylase"/>
    <property type="match status" value="1"/>
</dbReference>
<dbReference type="AlphaFoldDB" id="A0A816W9U7"/>
<dbReference type="EMBL" id="CAJNRE010015106">
    <property type="protein sequence ID" value="CAF2134574.1"/>
    <property type="molecule type" value="Genomic_DNA"/>
</dbReference>
<evidence type="ECO:0000313" key="2">
    <source>
        <dbReference type="EMBL" id="CAF1316771.1"/>
    </source>
</evidence>
<dbReference type="InterPro" id="IPR050852">
    <property type="entry name" value="Queuine_tRNA-ribosyltrfase"/>
</dbReference>
<dbReference type="EMBL" id="CAJOBI010091488">
    <property type="protein sequence ID" value="CAF4544493.1"/>
    <property type="molecule type" value="Genomic_DNA"/>
</dbReference>
<dbReference type="Proteomes" id="UP000663855">
    <property type="component" value="Unassembled WGS sequence"/>
</dbReference>
<evidence type="ECO:0000259" key="1">
    <source>
        <dbReference type="Pfam" id="PF01702"/>
    </source>
</evidence>
<dbReference type="PANTHER" id="PTHR46064:SF1">
    <property type="entry name" value="QUEUINE TRNA-RIBOSYLTRANSFERASE ACCESSORY SUBUNIT 2"/>
    <property type="match status" value="1"/>
</dbReference>
<reference evidence="4" key="1">
    <citation type="submission" date="2021-02" db="EMBL/GenBank/DDBJ databases">
        <authorList>
            <person name="Nowell W R."/>
        </authorList>
    </citation>
    <scope>NUCLEOTIDE SEQUENCE</scope>
</reference>
<dbReference type="EMBL" id="CAJNOV010008273">
    <property type="protein sequence ID" value="CAF1316771.1"/>
    <property type="molecule type" value="Genomic_DNA"/>
</dbReference>
<comment type="caution">
    <text evidence="4">The sequence shown here is derived from an EMBL/GenBank/DDBJ whole genome shotgun (WGS) entry which is preliminary data.</text>
</comment>
<dbReference type="NCBIfam" id="TIGR00449">
    <property type="entry name" value="tgt_general"/>
    <property type="match status" value="1"/>
</dbReference>
<evidence type="ECO:0000313" key="6">
    <source>
        <dbReference type="Proteomes" id="UP000663824"/>
    </source>
</evidence>
<dbReference type="Pfam" id="PF01702">
    <property type="entry name" value="TGT"/>
    <property type="match status" value="1"/>
</dbReference>
<feature type="domain" description="tRNA-guanine(15) transglycosylase-like" evidence="1">
    <location>
        <begin position="21"/>
        <end position="395"/>
    </location>
</feature>
<dbReference type="InterPro" id="IPR036511">
    <property type="entry name" value="TGT-like_sf"/>
</dbReference>
<evidence type="ECO:0000313" key="5">
    <source>
        <dbReference type="EMBL" id="CAF4544493.1"/>
    </source>
</evidence>
<evidence type="ECO:0000313" key="4">
    <source>
        <dbReference type="EMBL" id="CAF2134574.1"/>
    </source>
</evidence>
<dbReference type="Proteomes" id="UP000663834">
    <property type="component" value="Unassembled WGS sequence"/>
</dbReference>
<evidence type="ECO:0000313" key="3">
    <source>
        <dbReference type="EMBL" id="CAF1517208.1"/>
    </source>
</evidence>
<dbReference type="OrthoDB" id="27601at2759"/>